<name>A0ABX0N4G2_9BURK</name>
<evidence type="ECO:0000256" key="4">
    <source>
        <dbReference type="ARBA" id="ARBA00022989"/>
    </source>
</evidence>
<feature type="non-terminal residue" evidence="7">
    <location>
        <position position="63"/>
    </location>
</feature>
<feature type="transmembrane region" description="Helical" evidence="6">
    <location>
        <begin position="38"/>
        <end position="62"/>
    </location>
</feature>
<organism evidence="7 8">
    <name type="scientific">Massilia genomosp. 1</name>
    <dbReference type="NCBI Taxonomy" id="2609280"/>
    <lineage>
        <taxon>Bacteria</taxon>
        <taxon>Pseudomonadati</taxon>
        <taxon>Pseudomonadota</taxon>
        <taxon>Betaproteobacteria</taxon>
        <taxon>Burkholderiales</taxon>
        <taxon>Oxalobacteraceae</taxon>
        <taxon>Telluria group</taxon>
        <taxon>Massilia</taxon>
    </lineage>
</organism>
<dbReference type="InterPro" id="IPR001727">
    <property type="entry name" value="GDT1-like"/>
</dbReference>
<accession>A0ABX0N4G2</accession>
<evidence type="ECO:0000313" key="7">
    <source>
        <dbReference type="EMBL" id="NHZ67293.1"/>
    </source>
</evidence>
<evidence type="ECO:0000256" key="2">
    <source>
        <dbReference type="ARBA" id="ARBA00009190"/>
    </source>
</evidence>
<dbReference type="Proteomes" id="UP000610594">
    <property type="component" value="Unassembled WGS sequence"/>
</dbReference>
<reference evidence="7 8" key="1">
    <citation type="submission" date="2019-10" db="EMBL/GenBank/DDBJ databases">
        <title>Taxonomy of Antarctic Massilia spp.: description of Massilia rubra sp. nov., Massilia aquatica sp. nov., Massilia mucilaginosa sp. nov., Massilia frigida sp. nov. isolated from streams, lakes and regoliths.</title>
        <authorList>
            <person name="Holochova P."/>
            <person name="Sedlacek I."/>
            <person name="Kralova S."/>
            <person name="Maslanova I."/>
            <person name="Busse H.-J."/>
            <person name="Stankova E."/>
            <person name="Vrbovska V."/>
            <person name="Kovarovic V."/>
            <person name="Bartak M."/>
            <person name="Svec P."/>
            <person name="Pantucek R."/>
        </authorList>
    </citation>
    <scope>NUCLEOTIDE SEQUENCE [LARGE SCALE GENOMIC DNA]</scope>
    <source>
        <strain evidence="7 8">CCM 8694</strain>
    </source>
</reference>
<gene>
    <name evidence="7" type="ORF">F1735_34530</name>
</gene>
<evidence type="ECO:0000313" key="8">
    <source>
        <dbReference type="Proteomes" id="UP000610594"/>
    </source>
</evidence>
<keyword evidence="5 6" id="KW-0472">Membrane</keyword>
<dbReference type="Pfam" id="PF01169">
    <property type="entry name" value="GDT1"/>
    <property type="match status" value="1"/>
</dbReference>
<evidence type="ECO:0000256" key="1">
    <source>
        <dbReference type="ARBA" id="ARBA00004141"/>
    </source>
</evidence>
<dbReference type="RefSeq" id="WP_167241607.1">
    <property type="nucleotide sequence ID" value="NZ_WHJF01000521.1"/>
</dbReference>
<dbReference type="EMBL" id="WHJF01000521">
    <property type="protein sequence ID" value="NHZ67293.1"/>
    <property type="molecule type" value="Genomic_DNA"/>
</dbReference>
<keyword evidence="8" id="KW-1185">Reference proteome</keyword>
<comment type="subcellular location">
    <subcellularLocation>
        <location evidence="1 6">Membrane</location>
        <topology evidence="1 6">Multi-pass membrane protein</topology>
    </subcellularLocation>
</comment>
<comment type="caution">
    <text evidence="7">The sequence shown here is derived from an EMBL/GenBank/DDBJ whole genome shotgun (WGS) entry which is preliminary data.</text>
</comment>
<sequence>MDAFLVSTGIVALAEIGDKTQLLAFLLAAKFRRPVPIVLGILVATIANHAFAAAVGASISALL</sequence>
<evidence type="ECO:0000256" key="3">
    <source>
        <dbReference type="ARBA" id="ARBA00022692"/>
    </source>
</evidence>
<keyword evidence="4 6" id="KW-1133">Transmembrane helix</keyword>
<proteinExistence type="inferred from homology"/>
<keyword evidence="3 6" id="KW-0812">Transmembrane</keyword>
<evidence type="ECO:0000256" key="6">
    <source>
        <dbReference type="RuleBase" id="RU365102"/>
    </source>
</evidence>
<comment type="similarity">
    <text evidence="2 6">Belongs to the GDT1 family.</text>
</comment>
<protein>
    <recommendedName>
        <fullName evidence="6">GDT1 family protein</fullName>
    </recommendedName>
</protein>
<comment type="caution">
    <text evidence="6">Lacks conserved residue(s) required for the propagation of feature annotation.</text>
</comment>
<evidence type="ECO:0000256" key="5">
    <source>
        <dbReference type="ARBA" id="ARBA00023136"/>
    </source>
</evidence>